<dbReference type="OrthoDB" id="9798237at2"/>
<proteinExistence type="predicted"/>
<sequence length="92" mass="10626">MNEGAGVARRRTIATDRVEAFLAGKGSDADAIRAEIDKADSEAVIPAKSNRRETALNHLRKYKWRNQIERLFNKLKNWRRLATCYDKTKESY</sequence>
<protein>
    <submittedName>
        <fullName evidence="1">Uncharacterized protein</fullName>
    </submittedName>
</protein>
<keyword evidence="2" id="KW-1185">Reference proteome</keyword>
<dbReference type="EMBL" id="PGGO01000025">
    <property type="protein sequence ID" value="PSH63377.1"/>
    <property type="molecule type" value="Genomic_DNA"/>
</dbReference>
<reference evidence="2" key="1">
    <citation type="submission" date="2017-11" db="EMBL/GenBank/DDBJ databases">
        <authorList>
            <person name="Kuznetsova I."/>
            <person name="Sazanova A."/>
            <person name="Chirak E."/>
            <person name="Safronova V."/>
            <person name="Willems A."/>
        </authorList>
    </citation>
    <scope>NUCLEOTIDE SEQUENCE [LARGE SCALE GENOMIC DNA]</scope>
    <source>
        <strain evidence="2">STM 196</strain>
    </source>
</reference>
<gene>
    <name evidence="1" type="ORF">CU102_24185</name>
</gene>
<evidence type="ECO:0000313" key="1">
    <source>
        <dbReference type="EMBL" id="PSH63377.1"/>
    </source>
</evidence>
<accession>A0A2P7BA88</accession>
<dbReference type="Proteomes" id="UP000241444">
    <property type="component" value="Unassembled WGS sequence"/>
</dbReference>
<organism evidence="1 2">
    <name type="scientific">Phyllobacterium brassicacearum</name>
    <dbReference type="NCBI Taxonomy" id="314235"/>
    <lineage>
        <taxon>Bacteria</taxon>
        <taxon>Pseudomonadati</taxon>
        <taxon>Pseudomonadota</taxon>
        <taxon>Alphaproteobacteria</taxon>
        <taxon>Hyphomicrobiales</taxon>
        <taxon>Phyllobacteriaceae</taxon>
        <taxon>Phyllobacterium</taxon>
    </lineage>
</organism>
<dbReference type="AlphaFoldDB" id="A0A2P7BA88"/>
<comment type="caution">
    <text evidence="1">The sequence shown here is derived from an EMBL/GenBank/DDBJ whole genome shotgun (WGS) entry which is preliminary data.</text>
</comment>
<name>A0A2P7BA88_9HYPH</name>
<evidence type="ECO:0000313" key="2">
    <source>
        <dbReference type="Proteomes" id="UP000241444"/>
    </source>
</evidence>